<feature type="transmembrane region" description="Helical" evidence="2">
    <location>
        <begin position="68"/>
        <end position="86"/>
    </location>
</feature>
<proteinExistence type="predicted"/>
<evidence type="ECO:0000256" key="2">
    <source>
        <dbReference type="SAM" id="Phobius"/>
    </source>
</evidence>
<keyword evidence="2" id="KW-0812">Transmembrane</keyword>
<dbReference type="EMBL" id="JAQNDN010000019">
    <property type="protein sequence ID" value="MDC0671916.1"/>
    <property type="molecule type" value="Genomic_DNA"/>
</dbReference>
<gene>
    <name evidence="3" type="ORF">POL58_29495</name>
</gene>
<feature type="compositionally biased region" description="Basic and acidic residues" evidence="1">
    <location>
        <begin position="121"/>
        <end position="138"/>
    </location>
</feature>
<keyword evidence="2" id="KW-0472">Membrane</keyword>
<comment type="caution">
    <text evidence="3">The sequence shown here is derived from an EMBL/GenBank/DDBJ whole genome shotgun (WGS) entry which is preliminary data.</text>
</comment>
<feature type="region of interest" description="Disordered" evidence="1">
    <location>
        <begin position="106"/>
        <end position="138"/>
    </location>
</feature>
<evidence type="ECO:0000313" key="3">
    <source>
        <dbReference type="EMBL" id="MDC0671916.1"/>
    </source>
</evidence>
<feature type="compositionally biased region" description="Polar residues" evidence="1">
    <location>
        <begin position="108"/>
        <end position="118"/>
    </location>
</feature>
<name>A0ABT5BG18_9BACT</name>
<evidence type="ECO:0000313" key="4">
    <source>
        <dbReference type="Proteomes" id="UP001217838"/>
    </source>
</evidence>
<sequence length="138" mass="15600">MKALAPRPREKQPALLDRRQRLGFLPTLAFWNRKDIRKLTGPWLAAFAALWLILLELIRGAVPPWATKLIGAAGPLLFITVLERYVRARLERRALAQGLHDEAPQLPGSIQSLTSDGVTPTRERDGVIEMGRRRQDHP</sequence>
<keyword evidence="4" id="KW-1185">Reference proteome</keyword>
<protein>
    <submittedName>
        <fullName evidence="3">Uncharacterized protein</fullName>
    </submittedName>
</protein>
<organism evidence="3 4">
    <name type="scientific">Nannocystis radixulma</name>
    <dbReference type="NCBI Taxonomy" id="2995305"/>
    <lineage>
        <taxon>Bacteria</taxon>
        <taxon>Pseudomonadati</taxon>
        <taxon>Myxococcota</taxon>
        <taxon>Polyangia</taxon>
        <taxon>Nannocystales</taxon>
        <taxon>Nannocystaceae</taxon>
        <taxon>Nannocystis</taxon>
    </lineage>
</organism>
<reference evidence="3 4" key="1">
    <citation type="submission" date="2022-11" db="EMBL/GenBank/DDBJ databases">
        <title>Minimal conservation of predation-associated metabolite biosynthetic gene clusters underscores biosynthetic potential of Myxococcota including descriptions for ten novel species: Archangium lansinium sp. nov., Myxococcus landrumus sp. nov., Nannocystis bai.</title>
        <authorList>
            <person name="Ahearne A."/>
            <person name="Stevens C."/>
            <person name="Dowd S."/>
        </authorList>
    </citation>
    <scope>NUCLEOTIDE SEQUENCE [LARGE SCALE GENOMIC DNA]</scope>
    <source>
        <strain evidence="3 4">NCELM</strain>
    </source>
</reference>
<evidence type="ECO:0000256" key="1">
    <source>
        <dbReference type="SAM" id="MobiDB-lite"/>
    </source>
</evidence>
<dbReference type="RefSeq" id="WP_272002835.1">
    <property type="nucleotide sequence ID" value="NZ_JAQNDN010000019.1"/>
</dbReference>
<keyword evidence="2" id="KW-1133">Transmembrane helix</keyword>
<accession>A0ABT5BG18</accession>
<dbReference type="Proteomes" id="UP001217838">
    <property type="component" value="Unassembled WGS sequence"/>
</dbReference>
<feature type="transmembrane region" description="Helical" evidence="2">
    <location>
        <begin position="43"/>
        <end position="62"/>
    </location>
</feature>